<feature type="compositionally biased region" description="Low complexity" evidence="1">
    <location>
        <begin position="309"/>
        <end position="325"/>
    </location>
</feature>
<protein>
    <submittedName>
        <fullName evidence="3">Uncharacterized protein</fullName>
    </submittedName>
</protein>
<name>V5G768_BYSSN</name>
<dbReference type="Pfam" id="PF11696">
    <property type="entry name" value="DUF3292"/>
    <property type="match status" value="1"/>
</dbReference>
<dbReference type="EMBL" id="BAUL01000173">
    <property type="protein sequence ID" value="GAD96737.1"/>
    <property type="molecule type" value="Genomic_DNA"/>
</dbReference>
<keyword evidence="2" id="KW-0812">Transmembrane</keyword>
<organism evidence="3 4">
    <name type="scientific">Byssochlamys spectabilis (strain No. 5 / NBRC 109023)</name>
    <name type="common">Paecilomyces variotii</name>
    <dbReference type="NCBI Taxonomy" id="1356009"/>
    <lineage>
        <taxon>Eukaryota</taxon>
        <taxon>Fungi</taxon>
        <taxon>Dikarya</taxon>
        <taxon>Ascomycota</taxon>
        <taxon>Pezizomycotina</taxon>
        <taxon>Eurotiomycetes</taxon>
        <taxon>Eurotiomycetidae</taxon>
        <taxon>Eurotiales</taxon>
        <taxon>Thermoascaceae</taxon>
        <taxon>Paecilomyces</taxon>
    </lineage>
</organism>
<reference evidence="4" key="1">
    <citation type="journal article" date="2014" name="Genome Announc.">
        <title>Draft genome sequence of the formaldehyde-resistant fungus Byssochlamys spectabilis No. 5 (anamorph Paecilomyces variotii No. 5) (NBRC109023).</title>
        <authorList>
            <person name="Oka T."/>
            <person name="Ekino K."/>
            <person name="Fukuda K."/>
            <person name="Nomura Y."/>
        </authorList>
    </citation>
    <scope>NUCLEOTIDE SEQUENCE [LARGE SCALE GENOMIC DNA]</scope>
    <source>
        <strain evidence="4">No. 5 / NBRC 109023</strain>
    </source>
</reference>
<dbReference type="OrthoDB" id="1708389at2759"/>
<gene>
    <name evidence="3" type="ORF">PVAR5_5402</name>
</gene>
<evidence type="ECO:0000313" key="4">
    <source>
        <dbReference type="Proteomes" id="UP000018001"/>
    </source>
</evidence>
<feature type="region of interest" description="Disordered" evidence="1">
    <location>
        <begin position="464"/>
        <end position="487"/>
    </location>
</feature>
<keyword evidence="2" id="KW-1133">Transmembrane helix</keyword>
<dbReference type="AlphaFoldDB" id="V5G768"/>
<dbReference type="eggNOG" id="ENOG502QS59">
    <property type="taxonomic scope" value="Eukaryota"/>
</dbReference>
<dbReference type="InParanoid" id="V5G768"/>
<feature type="compositionally biased region" description="Basic and acidic residues" evidence="1">
    <location>
        <begin position="328"/>
        <end position="337"/>
    </location>
</feature>
<evidence type="ECO:0000313" key="3">
    <source>
        <dbReference type="EMBL" id="GAD96737.1"/>
    </source>
</evidence>
<proteinExistence type="predicted"/>
<sequence length="706" mass="76536">MSTPPPEMAAAIPRDLTDQSNTTNAASTAAAPPGGTAEDGKPTDSHALAKEQVHPDQDEKGIVQKAGATTGLMDVGWNRRPDDVESPLVAGWSNEDLWMLIRRFNKVCISDHGAARTELIHWQQIYRVKAVPDPPMAALDLNVADDEEFSPDKLRNKLERLYVTVIVSLIAAGKHIVRLRSWREPRRTAAFCVVYFLAWLLDLLTPTLLGTLLVLILYPPSREVLFPPAPLALVDSKTGSVQTPKAGVLGSHDSVTGAPEKYRGEAVEQEASNLVSGVASVAVGSAVGKHDQGTPEDAPIEGSAPDPTDVVASSADAASAGQGAVPSDAHDKTREPMKKEVWEKVKPVMRILNDVCDTWEKLENALSPKPPFSRYAPLRLAGILLPAFLGSLVTSSYIFIKMSTLFVGFGFFGDPIISRGMAMLNHRFPHWQKLLELQNTLLKGIPTNAQIAITLLRIGEANGAPLPPPPGSELEKVPSRPASLNKDEIPLDASNHEIEQAATGQTAEAKQITGDDQKPQQEGKQKKGFMSSVVGFFRGTTAKGVETKLAVDRVKASVGSKNAKNHIGVLPLKGQRPAPGGPVEFEARYKGKHGAIVVDTSQKPAVVYFTTKPLPQSELPDSKQRNEKEILFTVPIDDVQELKKVGGMGWKGKLVVGWAERQKEVIDGLIITGSDSKQSYHVTAMKSRDYLFNRLIAINGQVWQTY</sequence>
<feature type="transmembrane region" description="Helical" evidence="2">
    <location>
        <begin position="380"/>
        <end position="400"/>
    </location>
</feature>
<feature type="region of interest" description="Disordered" evidence="1">
    <location>
        <begin position="286"/>
        <end position="337"/>
    </location>
</feature>
<dbReference type="PANTHER" id="PTHR38694">
    <property type="entry name" value="CONSERVED EXPRESSED PROTEIN"/>
    <property type="match status" value="1"/>
</dbReference>
<feature type="transmembrane region" description="Helical" evidence="2">
    <location>
        <begin position="189"/>
        <end position="218"/>
    </location>
</feature>
<feature type="compositionally biased region" description="Low complexity" evidence="1">
    <location>
        <begin position="20"/>
        <end position="36"/>
    </location>
</feature>
<dbReference type="InterPro" id="IPR021709">
    <property type="entry name" value="DUF3292"/>
</dbReference>
<feature type="region of interest" description="Disordered" evidence="1">
    <location>
        <begin position="501"/>
        <end position="527"/>
    </location>
</feature>
<dbReference type="HOGENOM" id="CLU_025989_0_0_1"/>
<comment type="caution">
    <text evidence="3">The sequence shown here is derived from an EMBL/GenBank/DDBJ whole genome shotgun (WGS) entry which is preliminary data.</text>
</comment>
<evidence type="ECO:0000256" key="1">
    <source>
        <dbReference type="SAM" id="MobiDB-lite"/>
    </source>
</evidence>
<dbReference type="PANTHER" id="PTHR38694:SF1">
    <property type="entry name" value="PEROXIN DOMAIN-CONTAINING PROTEIN"/>
    <property type="match status" value="1"/>
</dbReference>
<keyword evidence="2" id="KW-0472">Membrane</keyword>
<evidence type="ECO:0000256" key="2">
    <source>
        <dbReference type="SAM" id="Phobius"/>
    </source>
</evidence>
<accession>V5G768</accession>
<feature type="region of interest" description="Disordered" evidence="1">
    <location>
        <begin position="1"/>
        <end position="46"/>
    </location>
</feature>
<dbReference type="Proteomes" id="UP000018001">
    <property type="component" value="Unassembled WGS sequence"/>
</dbReference>
<feature type="compositionally biased region" description="Basic and acidic residues" evidence="1">
    <location>
        <begin position="513"/>
        <end position="525"/>
    </location>
</feature>
<keyword evidence="4" id="KW-1185">Reference proteome</keyword>